<evidence type="ECO:0000256" key="4">
    <source>
        <dbReference type="ARBA" id="ARBA00023136"/>
    </source>
</evidence>
<dbReference type="InParanoid" id="G8YC75"/>
<evidence type="ECO:0000256" key="3">
    <source>
        <dbReference type="ARBA" id="ARBA00022989"/>
    </source>
</evidence>
<name>G8YC75_PICSO</name>
<accession>G8YC75</accession>
<dbReference type="GO" id="GO:0016020">
    <property type="term" value="C:membrane"/>
    <property type="evidence" value="ECO:0007669"/>
    <property type="project" value="UniProtKB-SubCell"/>
</dbReference>
<dbReference type="OrthoDB" id="272778at2759"/>
<keyword evidence="4 5" id="KW-0472">Membrane</keyword>
<evidence type="ECO:0000256" key="2">
    <source>
        <dbReference type="ARBA" id="ARBA00022692"/>
    </source>
</evidence>
<gene>
    <name evidence="6" type="primary">Piso0_002286</name>
    <name evidence="6" type="ORF">GNLVRS01_PISO0J08721g</name>
</gene>
<keyword evidence="3 5" id="KW-1133">Transmembrane helix</keyword>
<feature type="transmembrane region" description="Helical" evidence="5">
    <location>
        <begin position="204"/>
        <end position="227"/>
    </location>
</feature>
<comment type="subcellular location">
    <subcellularLocation>
        <location evidence="1">Membrane</location>
        <topology evidence="1">Multi-pass membrane protein</topology>
    </subcellularLocation>
</comment>
<evidence type="ECO:0000313" key="7">
    <source>
        <dbReference type="Proteomes" id="UP000005222"/>
    </source>
</evidence>
<dbReference type="eggNOG" id="KOG4463">
    <property type="taxonomic scope" value="Eukaryota"/>
</dbReference>
<dbReference type="Proteomes" id="UP000005222">
    <property type="component" value="Chromosome J"/>
</dbReference>
<proteinExistence type="predicted"/>
<organism evidence="6 7">
    <name type="scientific">Pichia sorbitophila (strain ATCC MYA-4447 / BCRC 22081 / CBS 7064 / NBRC 10061 / NRRL Y-12695)</name>
    <name type="common">Hybrid yeast</name>
    <dbReference type="NCBI Taxonomy" id="559304"/>
    <lineage>
        <taxon>Eukaryota</taxon>
        <taxon>Fungi</taxon>
        <taxon>Dikarya</taxon>
        <taxon>Ascomycota</taxon>
        <taxon>Saccharomycotina</taxon>
        <taxon>Pichiomycetes</taxon>
        <taxon>Debaryomycetaceae</taxon>
        <taxon>Millerozyma</taxon>
    </lineage>
</organism>
<feature type="transmembrane region" description="Helical" evidence="5">
    <location>
        <begin position="91"/>
        <end position="113"/>
    </location>
</feature>
<protein>
    <submittedName>
        <fullName evidence="6">Piso0_002286 protein</fullName>
    </submittedName>
</protein>
<sequence length="326" mass="37192">MMQLTPIKGFSDTPVSKSICIVTTLLALGLSIFQYKYVVKLEIDPYIIEYAQYWRLFTYQLSIINESDFVLTFLLWFHFKSLERFFGSRKYLSLITVFWLYNGILCFLFIILGQLGLNFGIFLINLVFGSTIGTLSYSTTIFNSVAPGPLGILSTLYLCHGAVIPRSYVFTILISKPQISGNSLDDQVSPSKELQLTNHFQTHLIYFLLLLNNGFSSILPCIVGIIIGKLFKEDILAGKNWLLPTSILRLFVNPLAWLTNFFQGRFSVHRGYQELNTQNDNANSTQQLVNDDEEDVLDEDRANATEIRAETPVRPLRTQFLDAFRT</sequence>
<evidence type="ECO:0000256" key="1">
    <source>
        <dbReference type="ARBA" id="ARBA00004141"/>
    </source>
</evidence>
<dbReference type="EMBL" id="FO082050">
    <property type="protein sequence ID" value="CCE82556.1"/>
    <property type="molecule type" value="Genomic_DNA"/>
</dbReference>
<dbReference type="FunCoup" id="G8YC75">
    <property type="interactions" value="33"/>
</dbReference>
<evidence type="ECO:0000313" key="6">
    <source>
        <dbReference type="EMBL" id="CCE82556.1"/>
    </source>
</evidence>
<feature type="transmembrane region" description="Helical" evidence="5">
    <location>
        <begin position="20"/>
        <end position="37"/>
    </location>
</feature>
<feature type="transmembrane region" description="Helical" evidence="5">
    <location>
        <begin position="57"/>
        <end position="79"/>
    </location>
</feature>
<dbReference type="InterPro" id="IPR035952">
    <property type="entry name" value="Rhomboid-like_sf"/>
</dbReference>
<dbReference type="OMA" id="PIKGFTN"/>
<feature type="transmembrane region" description="Helical" evidence="5">
    <location>
        <begin position="150"/>
        <end position="174"/>
    </location>
</feature>
<dbReference type="STRING" id="559304.G8YC75"/>
<evidence type="ECO:0000256" key="5">
    <source>
        <dbReference type="SAM" id="Phobius"/>
    </source>
</evidence>
<reference evidence="6 7" key="1">
    <citation type="journal article" date="2012" name="G3 (Bethesda)">
        <title>Pichia sorbitophila, an interspecies yeast hybrid reveals early steps of genome resolution following polyploidization.</title>
        <authorList>
            <person name="Leh Louis V."/>
            <person name="Despons L."/>
            <person name="Friedrich A."/>
            <person name="Martin T."/>
            <person name="Durrens P."/>
            <person name="Casaregola S."/>
            <person name="Neuveglise C."/>
            <person name="Fairhead C."/>
            <person name="Marck C."/>
            <person name="Cruz J.A."/>
            <person name="Straub M.L."/>
            <person name="Kugler V."/>
            <person name="Sacerdot C."/>
            <person name="Uzunov Z."/>
            <person name="Thierry A."/>
            <person name="Weiss S."/>
            <person name="Bleykasten C."/>
            <person name="De Montigny J."/>
            <person name="Jacques N."/>
            <person name="Jung P."/>
            <person name="Lemaire M."/>
            <person name="Mallet S."/>
            <person name="Morel G."/>
            <person name="Richard G.F."/>
            <person name="Sarkar A."/>
            <person name="Savel G."/>
            <person name="Schacherer J."/>
            <person name="Seret M.L."/>
            <person name="Talla E."/>
            <person name="Samson G."/>
            <person name="Jubin C."/>
            <person name="Poulain J."/>
            <person name="Vacherie B."/>
            <person name="Barbe V."/>
            <person name="Pelletier E."/>
            <person name="Sherman D.J."/>
            <person name="Westhof E."/>
            <person name="Weissenbach J."/>
            <person name="Baret P.V."/>
            <person name="Wincker P."/>
            <person name="Gaillardin C."/>
            <person name="Dujon B."/>
            <person name="Souciet J.L."/>
        </authorList>
    </citation>
    <scope>NUCLEOTIDE SEQUENCE [LARGE SCALE GENOMIC DNA]</scope>
    <source>
        <strain evidence="7">ATCC MYA-4447 / BCRC 22081 / CBS 7064 / NBRC 10061 / NRRL Y-12695</strain>
    </source>
</reference>
<keyword evidence="7" id="KW-1185">Reference proteome</keyword>
<feature type="transmembrane region" description="Helical" evidence="5">
    <location>
        <begin position="119"/>
        <end position="138"/>
    </location>
</feature>
<dbReference type="HOGENOM" id="CLU_057574_1_0_1"/>
<keyword evidence="2 5" id="KW-0812">Transmembrane</keyword>
<dbReference type="SUPFAM" id="SSF144091">
    <property type="entry name" value="Rhomboid-like"/>
    <property type="match status" value="1"/>
</dbReference>
<dbReference type="AlphaFoldDB" id="G8YC75"/>